<evidence type="ECO:0000256" key="6">
    <source>
        <dbReference type="ARBA" id="ARBA00023002"/>
    </source>
</evidence>
<dbReference type="Proteomes" id="UP001500483">
    <property type="component" value="Unassembled WGS sequence"/>
</dbReference>
<dbReference type="RefSeq" id="WP_224966403.1">
    <property type="nucleotide sequence ID" value="NZ_BAAAYK010000038.1"/>
</dbReference>
<keyword evidence="4 8" id="KW-0285">Flavoprotein</keyword>
<evidence type="ECO:0000313" key="10">
    <source>
        <dbReference type="Proteomes" id="UP001500483"/>
    </source>
</evidence>
<evidence type="ECO:0000256" key="5">
    <source>
        <dbReference type="ARBA" id="ARBA00022827"/>
    </source>
</evidence>
<keyword evidence="10" id="KW-1185">Reference proteome</keyword>
<name>A0ABP6RNV2_9PSEU</name>
<comment type="caution">
    <text evidence="9">The sequence shown here is derived from an EMBL/GenBank/DDBJ whole genome shotgun (WGS) entry which is preliminary data.</text>
</comment>
<dbReference type="EMBL" id="BAAAYK010000038">
    <property type="protein sequence ID" value="GAA3356387.1"/>
    <property type="molecule type" value="Genomic_DNA"/>
</dbReference>
<evidence type="ECO:0000256" key="3">
    <source>
        <dbReference type="ARBA" id="ARBA00006743"/>
    </source>
</evidence>
<dbReference type="PANTHER" id="PTHR45754:SF3">
    <property type="entry name" value="METHYLENETETRAHYDROFOLATE REDUCTASE (NADPH)"/>
    <property type="match status" value="1"/>
</dbReference>
<dbReference type="SUPFAM" id="SSF51730">
    <property type="entry name" value="FAD-linked oxidoreductase"/>
    <property type="match status" value="1"/>
</dbReference>
<evidence type="ECO:0000256" key="7">
    <source>
        <dbReference type="ARBA" id="ARBA00048628"/>
    </source>
</evidence>
<evidence type="ECO:0000256" key="2">
    <source>
        <dbReference type="ARBA" id="ARBA00004777"/>
    </source>
</evidence>
<keyword evidence="6 8" id="KW-0560">Oxidoreductase</keyword>
<comment type="similarity">
    <text evidence="3 8">Belongs to the methylenetetrahydrofolate reductase family.</text>
</comment>
<sequence>MDTSTQRLRETLLRSRFEVLPVRGAAERARVLPAGSTVTVTASPAKGPEATLDTAERLAAAGLHAVPHLAARSIPDRARLAALLDRAAALGSDEIFVVGGDSPEPAGEFPDALALLRAIEDLGRRPGRVGITAYPERHAFLTDAVTIGALAAKAPHADYAVSQICYDPQRIARWLGELRDRGVLLPVHVGLPGAVDVTKLLRVSMKIGLGESLRFLRKQHGVVTRLLVPYTPDALVDGLSAHLDEPAPGIAGWHLFTFDEIGRTARWRDDAVARLQEVPA</sequence>
<protein>
    <recommendedName>
        <fullName evidence="8">Methylenetetrahydrofolate reductase</fullName>
    </recommendedName>
</protein>
<comment type="pathway">
    <text evidence="2 8">One-carbon metabolism; tetrahydrofolate interconversion.</text>
</comment>
<gene>
    <name evidence="9" type="ORF">GCM10020366_20250</name>
</gene>
<evidence type="ECO:0000256" key="1">
    <source>
        <dbReference type="ARBA" id="ARBA00001974"/>
    </source>
</evidence>
<reference evidence="10" key="1">
    <citation type="journal article" date="2019" name="Int. J. Syst. Evol. Microbiol.">
        <title>The Global Catalogue of Microorganisms (GCM) 10K type strain sequencing project: providing services to taxonomists for standard genome sequencing and annotation.</title>
        <authorList>
            <consortium name="The Broad Institute Genomics Platform"/>
            <consortium name="The Broad Institute Genome Sequencing Center for Infectious Disease"/>
            <person name="Wu L."/>
            <person name="Ma J."/>
        </authorList>
    </citation>
    <scope>NUCLEOTIDE SEQUENCE [LARGE SCALE GENOMIC DNA]</scope>
    <source>
        <strain evidence="10">JCM 9687</strain>
    </source>
</reference>
<accession>A0ABP6RNV2</accession>
<organism evidence="9 10">
    <name type="scientific">Saccharopolyspora gregorii</name>
    <dbReference type="NCBI Taxonomy" id="33914"/>
    <lineage>
        <taxon>Bacteria</taxon>
        <taxon>Bacillati</taxon>
        <taxon>Actinomycetota</taxon>
        <taxon>Actinomycetes</taxon>
        <taxon>Pseudonocardiales</taxon>
        <taxon>Pseudonocardiaceae</taxon>
        <taxon>Saccharopolyspora</taxon>
    </lineage>
</organism>
<dbReference type="Pfam" id="PF02219">
    <property type="entry name" value="MTHFR"/>
    <property type="match status" value="1"/>
</dbReference>
<dbReference type="InterPro" id="IPR029041">
    <property type="entry name" value="FAD-linked_oxidoreductase-like"/>
</dbReference>
<proteinExistence type="inferred from homology"/>
<evidence type="ECO:0000313" key="9">
    <source>
        <dbReference type="EMBL" id="GAA3356387.1"/>
    </source>
</evidence>
<dbReference type="InterPro" id="IPR003171">
    <property type="entry name" value="Mehydrof_redctse-like"/>
</dbReference>
<dbReference type="Gene3D" id="3.20.20.220">
    <property type="match status" value="1"/>
</dbReference>
<keyword evidence="5 8" id="KW-0274">FAD</keyword>
<comment type="catalytic activity">
    <reaction evidence="7">
        <text>(6S)-5-methyl-5,6,7,8-tetrahydrofolate + NAD(+) = (6R)-5,10-methylene-5,6,7,8-tetrahydrofolate + NADH + H(+)</text>
        <dbReference type="Rhea" id="RHEA:19821"/>
        <dbReference type="ChEBI" id="CHEBI:15378"/>
        <dbReference type="ChEBI" id="CHEBI:15636"/>
        <dbReference type="ChEBI" id="CHEBI:18608"/>
        <dbReference type="ChEBI" id="CHEBI:57540"/>
        <dbReference type="ChEBI" id="CHEBI:57945"/>
        <dbReference type="EC" id="1.5.1.54"/>
    </reaction>
    <physiologicalReaction direction="right-to-left" evidence="7">
        <dbReference type="Rhea" id="RHEA:19823"/>
    </physiologicalReaction>
</comment>
<evidence type="ECO:0000256" key="8">
    <source>
        <dbReference type="RuleBase" id="RU003862"/>
    </source>
</evidence>
<evidence type="ECO:0000256" key="4">
    <source>
        <dbReference type="ARBA" id="ARBA00022630"/>
    </source>
</evidence>
<comment type="cofactor">
    <cofactor evidence="1 8">
        <name>FAD</name>
        <dbReference type="ChEBI" id="CHEBI:57692"/>
    </cofactor>
</comment>
<dbReference type="PANTHER" id="PTHR45754">
    <property type="entry name" value="METHYLENETETRAHYDROFOLATE REDUCTASE"/>
    <property type="match status" value="1"/>
</dbReference>